<name>A0ABR8BMA4_9NOSO</name>
<organism evidence="1 2">
    <name type="scientific">Nostoc parmelioides FACHB-3921</name>
    <dbReference type="NCBI Taxonomy" id="2692909"/>
    <lineage>
        <taxon>Bacteria</taxon>
        <taxon>Bacillati</taxon>
        <taxon>Cyanobacteriota</taxon>
        <taxon>Cyanophyceae</taxon>
        <taxon>Nostocales</taxon>
        <taxon>Nostocaceae</taxon>
        <taxon>Nostoc</taxon>
    </lineage>
</organism>
<sequence length="50" mass="5520">MQTIPDKLASLTNQTQSTEQNKLNLLGIRESADFSIGLVFVQLQSIAEID</sequence>
<reference evidence="1 2" key="1">
    <citation type="journal article" date="2020" name="ISME J.">
        <title>Comparative genomics reveals insights into cyanobacterial evolution and habitat adaptation.</title>
        <authorList>
            <person name="Chen M.Y."/>
            <person name="Teng W.K."/>
            <person name="Zhao L."/>
            <person name="Hu C.X."/>
            <person name="Zhou Y.K."/>
            <person name="Han B.P."/>
            <person name="Song L.R."/>
            <person name="Shu W.S."/>
        </authorList>
    </citation>
    <scope>NUCLEOTIDE SEQUENCE [LARGE SCALE GENOMIC DNA]</scope>
    <source>
        <strain evidence="1 2">FACHB-3921</strain>
    </source>
</reference>
<dbReference type="Proteomes" id="UP000621307">
    <property type="component" value="Unassembled WGS sequence"/>
</dbReference>
<gene>
    <name evidence="1" type="ORF">H6G14_26535</name>
</gene>
<evidence type="ECO:0000313" key="1">
    <source>
        <dbReference type="EMBL" id="MBD2254794.1"/>
    </source>
</evidence>
<evidence type="ECO:0000313" key="2">
    <source>
        <dbReference type="Proteomes" id="UP000621307"/>
    </source>
</evidence>
<accession>A0ABR8BMA4</accession>
<dbReference type="EMBL" id="JACJQL010000065">
    <property type="protein sequence ID" value="MBD2254794.1"/>
    <property type="molecule type" value="Genomic_DNA"/>
</dbReference>
<dbReference type="RefSeq" id="WP_190571220.1">
    <property type="nucleotide sequence ID" value="NZ_JACJQL010000065.1"/>
</dbReference>
<protein>
    <submittedName>
        <fullName evidence="1">Uncharacterized protein</fullName>
    </submittedName>
</protein>
<proteinExistence type="predicted"/>
<keyword evidence="2" id="KW-1185">Reference proteome</keyword>
<comment type="caution">
    <text evidence="1">The sequence shown here is derived from an EMBL/GenBank/DDBJ whole genome shotgun (WGS) entry which is preliminary data.</text>
</comment>